<feature type="compositionally biased region" description="Basic residues" evidence="1">
    <location>
        <begin position="22"/>
        <end position="34"/>
    </location>
</feature>
<feature type="compositionally biased region" description="Low complexity" evidence="1">
    <location>
        <begin position="1"/>
        <end position="21"/>
    </location>
</feature>
<evidence type="ECO:0000313" key="2">
    <source>
        <dbReference type="EMBL" id="CAH9420304.1"/>
    </source>
</evidence>
<proteinExistence type="predicted"/>
<accession>A0ABN8VEX0</accession>
<keyword evidence="3" id="KW-1185">Reference proteome</keyword>
<sequence length="56" mass="5924">MLVPGARAASHAAASTTAVVKKGARGAGRRRQHWPRLSEPAPLPVTVWAAKAIERL</sequence>
<dbReference type="EMBL" id="CAKXYP010000040">
    <property type="protein sequence ID" value="CAH9420304.1"/>
    <property type="molecule type" value="Genomic_DNA"/>
</dbReference>
<evidence type="ECO:0000313" key="3">
    <source>
        <dbReference type="Proteomes" id="UP001154015"/>
    </source>
</evidence>
<name>A0ABN8VEX0_STRGL</name>
<evidence type="ECO:0000256" key="1">
    <source>
        <dbReference type="SAM" id="MobiDB-lite"/>
    </source>
</evidence>
<dbReference type="Proteomes" id="UP001154015">
    <property type="component" value="Unassembled WGS sequence"/>
</dbReference>
<feature type="region of interest" description="Disordered" evidence="1">
    <location>
        <begin position="1"/>
        <end position="40"/>
    </location>
</feature>
<gene>
    <name evidence="2" type="ORF">SGL43_07362</name>
</gene>
<reference evidence="2" key="1">
    <citation type="submission" date="2022-03" db="EMBL/GenBank/DDBJ databases">
        <authorList>
            <person name="Leyn A S."/>
        </authorList>
    </citation>
    <scope>NUCLEOTIDE SEQUENCE</scope>
    <source>
        <strain evidence="2">Streptomyces globisporus 4-3</strain>
    </source>
</reference>
<protein>
    <submittedName>
        <fullName evidence="2">Uncharacterized protein</fullName>
    </submittedName>
</protein>
<organism evidence="2 3">
    <name type="scientific">Streptomyces globisporus</name>
    <dbReference type="NCBI Taxonomy" id="1908"/>
    <lineage>
        <taxon>Bacteria</taxon>
        <taxon>Bacillati</taxon>
        <taxon>Actinomycetota</taxon>
        <taxon>Actinomycetes</taxon>
        <taxon>Kitasatosporales</taxon>
        <taxon>Streptomycetaceae</taxon>
        <taxon>Streptomyces</taxon>
    </lineage>
</organism>
<comment type="caution">
    <text evidence="2">The sequence shown here is derived from an EMBL/GenBank/DDBJ whole genome shotgun (WGS) entry which is preliminary data.</text>
</comment>